<keyword evidence="11" id="KW-1185">Reference proteome</keyword>
<dbReference type="GO" id="GO:0005886">
    <property type="term" value="C:plasma membrane"/>
    <property type="evidence" value="ECO:0007669"/>
    <property type="project" value="UniProtKB-SubCell"/>
</dbReference>
<evidence type="ECO:0000256" key="7">
    <source>
        <dbReference type="ARBA" id="ARBA00023136"/>
    </source>
</evidence>
<feature type="transmembrane region" description="Helical" evidence="9">
    <location>
        <begin position="208"/>
        <end position="228"/>
    </location>
</feature>
<feature type="transmembrane region" description="Helical" evidence="9">
    <location>
        <begin position="386"/>
        <end position="407"/>
    </location>
</feature>
<feature type="transmembrane region" description="Helical" evidence="9">
    <location>
        <begin position="136"/>
        <end position="160"/>
    </location>
</feature>
<feature type="transmembrane region" description="Helical" evidence="9">
    <location>
        <begin position="358"/>
        <end position="379"/>
    </location>
</feature>
<dbReference type="EMBL" id="FRAU01000002">
    <property type="protein sequence ID" value="SHK30976.1"/>
    <property type="molecule type" value="Genomic_DNA"/>
</dbReference>
<feature type="transmembrane region" description="Helical" evidence="9">
    <location>
        <begin position="282"/>
        <end position="304"/>
    </location>
</feature>
<dbReference type="InterPro" id="IPR006043">
    <property type="entry name" value="NCS2"/>
</dbReference>
<accession>A0A1M6RF12</accession>
<evidence type="ECO:0000256" key="8">
    <source>
        <dbReference type="PIRNR" id="PIRNR005353"/>
    </source>
</evidence>
<dbReference type="GO" id="GO:0005345">
    <property type="term" value="F:purine nucleobase transmembrane transporter activity"/>
    <property type="evidence" value="ECO:0007669"/>
    <property type="project" value="TreeGrafter"/>
</dbReference>
<evidence type="ECO:0000256" key="2">
    <source>
        <dbReference type="ARBA" id="ARBA00005697"/>
    </source>
</evidence>
<dbReference type="Proteomes" id="UP000185812">
    <property type="component" value="Unassembled WGS sequence"/>
</dbReference>
<reference evidence="11" key="1">
    <citation type="submission" date="2016-11" db="EMBL/GenBank/DDBJ databases">
        <authorList>
            <person name="Varghese N."/>
            <person name="Submissions S."/>
        </authorList>
    </citation>
    <scope>NUCLEOTIDE SEQUENCE [LARGE SCALE GENOMIC DNA]</scope>
    <source>
        <strain evidence="11">DSM 22212</strain>
    </source>
</reference>
<comment type="similarity">
    <text evidence="2 8">Belongs to the nucleobase:cation symporter-2 (NCS2) (TC 2.A.40) family. Azg-like subfamily.</text>
</comment>
<evidence type="ECO:0000313" key="11">
    <source>
        <dbReference type="Proteomes" id="UP000185812"/>
    </source>
</evidence>
<comment type="subcellular location">
    <subcellularLocation>
        <location evidence="1 8">Cell membrane</location>
        <topology evidence="1 8">Multi-pass membrane protein</topology>
    </subcellularLocation>
</comment>
<feature type="transmembrane region" description="Helical" evidence="9">
    <location>
        <begin position="235"/>
        <end position="254"/>
    </location>
</feature>
<dbReference type="InterPro" id="IPR045018">
    <property type="entry name" value="Azg-like"/>
</dbReference>
<keyword evidence="6 8" id="KW-1133">Transmembrane helix</keyword>
<evidence type="ECO:0000256" key="1">
    <source>
        <dbReference type="ARBA" id="ARBA00004651"/>
    </source>
</evidence>
<evidence type="ECO:0000313" key="10">
    <source>
        <dbReference type="EMBL" id="SHK30976.1"/>
    </source>
</evidence>
<feature type="transmembrane region" description="Helical" evidence="9">
    <location>
        <begin position="172"/>
        <end position="196"/>
    </location>
</feature>
<dbReference type="STRING" id="633813.SAMN04488087_0818"/>
<feature type="transmembrane region" description="Helical" evidence="9">
    <location>
        <begin position="452"/>
        <end position="470"/>
    </location>
</feature>
<keyword evidence="4 8" id="KW-1003">Cell membrane</keyword>
<dbReference type="PANTHER" id="PTHR43337">
    <property type="entry name" value="XANTHINE/URACIL PERMEASE C887.17-RELATED"/>
    <property type="match status" value="1"/>
</dbReference>
<dbReference type="InterPro" id="IPR026033">
    <property type="entry name" value="Azg-like_bact_archaea"/>
</dbReference>
<evidence type="ECO:0000256" key="6">
    <source>
        <dbReference type="ARBA" id="ARBA00022989"/>
    </source>
</evidence>
<name>A0A1M6RF12_9BACT</name>
<feature type="transmembrane region" description="Helical" evidence="9">
    <location>
        <begin position="62"/>
        <end position="82"/>
    </location>
</feature>
<keyword evidence="5 8" id="KW-0812">Transmembrane</keyword>
<keyword evidence="3 8" id="KW-0813">Transport</keyword>
<feature type="transmembrane region" description="Helical" evidence="9">
    <location>
        <begin position="413"/>
        <end position="443"/>
    </location>
</feature>
<dbReference type="AlphaFoldDB" id="A0A1M6RF12"/>
<dbReference type="Pfam" id="PF00860">
    <property type="entry name" value="Xan_ur_permease"/>
    <property type="match status" value="1"/>
</dbReference>
<proteinExistence type="inferred from homology"/>
<protein>
    <submittedName>
        <fullName evidence="10">Putative MFS transporter, AGZA family, xanthine/uracil permease</fullName>
    </submittedName>
</protein>
<keyword evidence="7 8" id="KW-0472">Membrane</keyword>
<evidence type="ECO:0000256" key="4">
    <source>
        <dbReference type="ARBA" id="ARBA00022475"/>
    </source>
</evidence>
<evidence type="ECO:0000256" key="9">
    <source>
        <dbReference type="SAM" id="Phobius"/>
    </source>
</evidence>
<dbReference type="PIRSF" id="PIRSF005353">
    <property type="entry name" value="PbuG"/>
    <property type="match status" value="1"/>
</dbReference>
<organism evidence="10 11">
    <name type="scientific">Rhodothermus profundi</name>
    <dbReference type="NCBI Taxonomy" id="633813"/>
    <lineage>
        <taxon>Bacteria</taxon>
        <taxon>Pseudomonadati</taxon>
        <taxon>Rhodothermota</taxon>
        <taxon>Rhodothermia</taxon>
        <taxon>Rhodothermales</taxon>
        <taxon>Rhodothermaceae</taxon>
        <taxon>Rhodothermus</taxon>
    </lineage>
</organism>
<dbReference type="PANTHER" id="PTHR43337:SF1">
    <property type="entry name" value="XANTHINE_URACIL PERMEASE C887.17-RELATED"/>
    <property type="match status" value="1"/>
</dbReference>
<gene>
    <name evidence="10" type="ORF">SAMN04488087_0818</name>
</gene>
<evidence type="ECO:0000256" key="5">
    <source>
        <dbReference type="ARBA" id="ARBA00022692"/>
    </source>
</evidence>
<evidence type="ECO:0000256" key="3">
    <source>
        <dbReference type="ARBA" id="ARBA00022448"/>
    </source>
</evidence>
<sequence length="474" mass="50194">MLHHRPHSGRFSTAFLNTSTCPSPTTVRIFQQPLTRCACFAVLNRYFRLSERGTSVLTEVRAGVVTFLTMAYILLVNPKILADAGMPPDDVARATALASAIATLVMGLWANYPFALAPGMGLNAYFTYGVVQGMGVSYPVALAAVFVEGVLFLVLAISGVRSAVLRAIPDPLKVATSGGIGLFLAIIGFQNAGLVVDSPATLVTLGPLTRPATLLALGTLVLMSLLLVRRIPGALLLGILAGTLGAWLTGLAPLPERWVQFPALPRETLAAFDFRTLLHAKLLSVVLAFLFVDFFDTAGTLMGIGRLGGFLNARGELARAREAFTADAVGTTLGALLGTSTVTTYIESATGIEEGGRTGLTAVVVAVLFLLSLFLAPLFTAIPAAATAPALILVGVLMMQGLTTLNWRKYEEAIPAFLTITLMPFTYSIANGIAFGLIAYVLLQVLRGRPRAVHPILYVLTILLSLYYALELGA</sequence>
<feature type="transmembrane region" description="Helical" evidence="9">
    <location>
        <begin position="94"/>
        <end position="116"/>
    </location>
</feature>